<sequence length="263" mass="28042">MSSRPGSTVVDRQPGSPLPANADDAAAMLVGAVKRYGSDRSAVVALDDVTIAFPAGKFTAVMGPSGSGKSTMMHCAAGLDQLTSGRAFVGDTDLSTLNDRELTRLRRERIGFVFQAFNLVATLTAEENICLPMTLSGRRPSVAVLDQVVSLLRLGDRMHHRPAELSGGQQQRVAVARALVAQPQVVFADEPTGNLDTRSGQEILGFLRSAVDLHHQSIVMVTHDPNAAAWADHVVFVVDGRVHDVMDHPSADSVIDVMKGLGR</sequence>
<dbReference type="GO" id="GO:0022857">
    <property type="term" value="F:transmembrane transporter activity"/>
    <property type="evidence" value="ECO:0007669"/>
    <property type="project" value="TreeGrafter"/>
</dbReference>
<proteinExistence type="predicted"/>
<protein>
    <submittedName>
        <fullName evidence="6">ABC transporter ATP-binding protein</fullName>
    </submittedName>
</protein>
<dbReference type="PROSITE" id="PS50893">
    <property type="entry name" value="ABC_TRANSPORTER_2"/>
    <property type="match status" value="1"/>
</dbReference>
<evidence type="ECO:0000256" key="1">
    <source>
        <dbReference type="ARBA" id="ARBA00022448"/>
    </source>
</evidence>
<dbReference type="Proteomes" id="UP000607311">
    <property type="component" value="Unassembled WGS sequence"/>
</dbReference>
<dbReference type="GO" id="GO:0005886">
    <property type="term" value="C:plasma membrane"/>
    <property type="evidence" value="ECO:0007669"/>
    <property type="project" value="TreeGrafter"/>
</dbReference>
<keyword evidence="7" id="KW-1185">Reference proteome</keyword>
<evidence type="ECO:0000313" key="6">
    <source>
        <dbReference type="EMBL" id="GIJ35292.1"/>
    </source>
</evidence>
<dbReference type="InterPro" id="IPR017871">
    <property type="entry name" value="ABC_transporter-like_CS"/>
</dbReference>
<keyword evidence="3 6" id="KW-0067">ATP-binding</keyword>
<dbReference type="SUPFAM" id="SSF52540">
    <property type="entry name" value="P-loop containing nucleoside triphosphate hydrolases"/>
    <property type="match status" value="1"/>
</dbReference>
<dbReference type="InterPro" id="IPR003439">
    <property type="entry name" value="ABC_transporter-like_ATP-bd"/>
</dbReference>
<dbReference type="InterPro" id="IPR017911">
    <property type="entry name" value="MacB-like_ATP-bd"/>
</dbReference>
<evidence type="ECO:0000256" key="2">
    <source>
        <dbReference type="ARBA" id="ARBA00022741"/>
    </source>
</evidence>
<dbReference type="GO" id="GO:0016887">
    <property type="term" value="F:ATP hydrolysis activity"/>
    <property type="evidence" value="ECO:0007669"/>
    <property type="project" value="InterPro"/>
</dbReference>
<dbReference type="GO" id="GO:0098796">
    <property type="term" value="C:membrane protein complex"/>
    <property type="evidence" value="ECO:0007669"/>
    <property type="project" value="UniProtKB-ARBA"/>
</dbReference>
<gene>
    <name evidence="6" type="ORF">Vse01_44400</name>
</gene>
<evidence type="ECO:0000313" key="7">
    <source>
        <dbReference type="Proteomes" id="UP000607311"/>
    </source>
</evidence>
<feature type="region of interest" description="Disordered" evidence="4">
    <location>
        <begin position="1"/>
        <end position="21"/>
    </location>
</feature>
<keyword evidence="1" id="KW-0813">Transport</keyword>
<dbReference type="EMBL" id="BOPD01000028">
    <property type="protein sequence ID" value="GIJ35292.1"/>
    <property type="molecule type" value="Genomic_DNA"/>
</dbReference>
<dbReference type="InterPro" id="IPR027417">
    <property type="entry name" value="P-loop_NTPase"/>
</dbReference>
<dbReference type="Pfam" id="PF00005">
    <property type="entry name" value="ABC_tran"/>
    <property type="match status" value="1"/>
</dbReference>
<dbReference type="InterPro" id="IPR015854">
    <property type="entry name" value="ABC_transpr_LolD-like"/>
</dbReference>
<dbReference type="CDD" id="cd03255">
    <property type="entry name" value="ABC_MJ0796_LolCDE_FtsE"/>
    <property type="match status" value="1"/>
</dbReference>
<organism evidence="6 7">
    <name type="scientific">Micromonospora sediminimaris</name>
    <dbReference type="NCBI Taxonomy" id="547162"/>
    <lineage>
        <taxon>Bacteria</taxon>
        <taxon>Bacillati</taxon>
        <taxon>Actinomycetota</taxon>
        <taxon>Actinomycetes</taxon>
        <taxon>Micromonosporales</taxon>
        <taxon>Micromonosporaceae</taxon>
        <taxon>Micromonospora</taxon>
    </lineage>
</organism>
<dbReference type="SMART" id="SM00382">
    <property type="entry name" value="AAA"/>
    <property type="match status" value="1"/>
</dbReference>
<accession>A0A9W5UUF1</accession>
<evidence type="ECO:0000259" key="5">
    <source>
        <dbReference type="PROSITE" id="PS50893"/>
    </source>
</evidence>
<evidence type="ECO:0000256" key="3">
    <source>
        <dbReference type="ARBA" id="ARBA00022840"/>
    </source>
</evidence>
<dbReference type="Gene3D" id="3.40.50.300">
    <property type="entry name" value="P-loop containing nucleotide triphosphate hydrolases"/>
    <property type="match status" value="1"/>
</dbReference>
<comment type="caution">
    <text evidence="6">The sequence shown here is derived from an EMBL/GenBank/DDBJ whole genome shotgun (WGS) entry which is preliminary data.</text>
</comment>
<name>A0A9W5UUF1_9ACTN</name>
<dbReference type="PROSITE" id="PS00211">
    <property type="entry name" value="ABC_TRANSPORTER_1"/>
    <property type="match status" value="1"/>
</dbReference>
<dbReference type="PANTHER" id="PTHR24220:SF685">
    <property type="entry name" value="ABC TRANSPORTER RELATED"/>
    <property type="match status" value="1"/>
</dbReference>
<keyword evidence="2" id="KW-0547">Nucleotide-binding</keyword>
<dbReference type="PANTHER" id="PTHR24220">
    <property type="entry name" value="IMPORT ATP-BINDING PROTEIN"/>
    <property type="match status" value="1"/>
</dbReference>
<dbReference type="FunFam" id="3.40.50.300:FF:000032">
    <property type="entry name" value="Export ABC transporter ATP-binding protein"/>
    <property type="match status" value="1"/>
</dbReference>
<evidence type="ECO:0000256" key="4">
    <source>
        <dbReference type="SAM" id="MobiDB-lite"/>
    </source>
</evidence>
<feature type="domain" description="ABC transporter" evidence="5">
    <location>
        <begin position="28"/>
        <end position="258"/>
    </location>
</feature>
<dbReference type="AlphaFoldDB" id="A0A9W5UUF1"/>
<dbReference type="InterPro" id="IPR003593">
    <property type="entry name" value="AAA+_ATPase"/>
</dbReference>
<reference evidence="6" key="1">
    <citation type="submission" date="2021-01" db="EMBL/GenBank/DDBJ databases">
        <title>Whole genome shotgun sequence of Verrucosispora sediminis NBRC 107745.</title>
        <authorList>
            <person name="Komaki H."/>
            <person name="Tamura T."/>
        </authorList>
    </citation>
    <scope>NUCLEOTIDE SEQUENCE</scope>
    <source>
        <strain evidence="6">NBRC 107745</strain>
    </source>
</reference>
<dbReference type="GO" id="GO:0005524">
    <property type="term" value="F:ATP binding"/>
    <property type="evidence" value="ECO:0007669"/>
    <property type="project" value="UniProtKB-KW"/>
</dbReference>